<proteinExistence type="predicted"/>
<feature type="transmembrane region" description="Helical" evidence="5">
    <location>
        <begin position="643"/>
        <end position="666"/>
    </location>
</feature>
<feature type="transmembrane region" description="Helical" evidence="5">
    <location>
        <begin position="497"/>
        <end position="517"/>
    </location>
</feature>
<evidence type="ECO:0000256" key="3">
    <source>
        <dbReference type="ARBA" id="ARBA00022989"/>
    </source>
</evidence>
<dbReference type="EMBL" id="CAJOBO010000114">
    <property type="protein sequence ID" value="CAF4133152.1"/>
    <property type="molecule type" value="Genomic_DNA"/>
</dbReference>
<evidence type="ECO:0000256" key="2">
    <source>
        <dbReference type="ARBA" id="ARBA00022692"/>
    </source>
</evidence>
<dbReference type="PRINTS" id="PR00259">
    <property type="entry name" value="TMFOUR"/>
</dbReference>
<evidence type="ECO:0000313" key="7">
    <source>
        <dbReference type="EMBL" id="CAF4189040.1"/>
    </source>
</evidence>
<dbReference type="GO" id="GO:0005886">
    <property type="term" value="C:plasma membrane"/>
    <property type="evidence" value="ECO:0007669"/>
    <property type="project" value="TreeGrafter"/>
</dbReference>
<name>A0A820AQ35_9BILA</name>
<keyword evidence="2 5" id="KW-0812">Transmembrane</keyword>
<dbReference type="InterPro" id="IPR018499">
    <property type="entry name" value="Tetraspanin/Peripherin"/>
</dbReference>
<evidence type="ECO:0000256" key="4">
    <source>
        <dbReference type="ARBA" id="ARBA00023136"/>
    </source>
</evidence>
<dbReference type="EMBL" id="CAJOBP010000520">
    <property type="protein sequence ID" value="CAF4189040.1"/>
    <property type="molecule type" value="Genomic_DNA"/>
</dbReference>
<dbReference type="Pfam" id="PF00335">
    <property type="entry name" value="Tetraspanin"/>
    <property type="match status" value="1"/>
</dbReference>
<evidence type="ECO:0000313" key="6">
    <source>
        <dbReference type="EMBL" id="CAF4133152.1"/>
    </source>
</evidence>
<protein>
    <recommendedName>
        <fullName evidence="9">Tetraspanin</fullName>
    </recommendedName>
</protein>
<keyword evidence="4 5" id="KW-0472">Membrane</keyword>
<keyword evidence="8" id="KW-1185">Reference proteome</keyword>
<accession>A0A820AQ35</accession>
<evidence type="ECO:0000313" key="8">
    <source>
        <dbReference type="Proteomes" id="UP000663873"/>
    </source>
</evidence>
<organism evidence="7 8">
    <name type="scientific">Rotaria socialis</name>
    <dbReference type="NCBI Taxonomy" id="392032"/>
    <lineage>
        <taxon>Eukaryota</taxon>
        <taxon>Metazoa</taxon>
        <taxon>Spiralia</taxon>
        <taxon>Gnathifera</taxon>
        <taxon>Rotifera</taxon>
        <taxon>Eurotatoria</taxon>
        <taxon>Bdelloidea</taxon>
        <taxon>Philodinida</taxon>
        <taxon>Philodinidae</taxon>
        <taxon>Rotaria</taxon>
    </lineage>
</organism>
<comment type="caution">
    <text evidence="7">The sequence shown here is derived from an EMBL/GenBank/DDBJ whole genome shotgun (WGS) entry which is preliminary data.</text>
</comment>
<dbReference type="PANTHER" id="PTHR19282">
    <property type="entry name" value="TETRASPANIN"/>
    <property type="match status" value="1"/>
</dbReference>
<evidence type="ECO:0000256" key="5">
    <source>
        <dbReference type="SAM" id="Phobius"/>
    </source>
</evidence>
<dbReference type="InterPro" id="IPR008952">
    <property type="entry name" value="Tetraspanin_EC2_sf"/>
</dbReference>
<dbReference type="Proteomes" id="UP000663851">
    <property type="component" value="Unassembled WGS sequence"/>
</dbReference>
<gene>
    <name evidence="6" type="ORF">HFQ381_LOCUS3221</name>
    <name evidence="7" type="ORF">UJA718_LOCUS5808</name>
</gene>
<dbReference type="PANTHER" id="PTHR19282:SF477">
    <property type="entry name" value="TETRASPANIN"/>
    <property type="match status" value="1"/>
</dbReference>
<feature type="transmembrane region" description="Helical" evidence="5">
    <location>
        <begin position="523"/>
        <end position="548"/>
    </location>
</feature>
<evidence type="ECO:0000256" key="1">
    <source>
        <dbReference type="ARBA" id="ARBA00004141"/>
    </source>
</evidence>
<evidence type="ECO:0008006" key="9">
    <source>
        <dbReference type="Google" id="ProtNLM"/>
    </source>
</evidence>
<sequence length="676" mass="78197">MPFTNDTLLETSILSSSQINFNNKNHRPSKRFRPLVQCNHIDKLTNEQCTADGFMECVHCDQICCLIHITQHQDELKQLRDNLLEEASETYITLSEMQVTDSRKQLQSNLVLWKTRMLTKIERIYGKLLDDVEESFVKVSSDFEVIKKNLANEFEENVSSKLERLSSKCDFYPHELDELRLSLNEMHIRIREARTSMINIDFGNGNMCLLDSDDRFEFTNNIESPKITIQTKPDIERILNGSYLRQFNIEIDNDSNHIPLLYDTSNTHLLVCNHESNTLELFNHVERIGGGFWPKDYSLITCIKWCSYLNTFLVLCSQSLYALNCCQEPFNIYPITQVTPIDGNPMKYISINNDILLIKHGHGLFVDSYSLEKMELIKRWTKNDFYPDTENTIYIHRIELYSNFCLAMNVEIDEDNDVLDLFIFPNMQHLRRIDNSYLLLYLPLNNYWIIKQKKENNQTDLCLLDQHGHIDQLNINNSENIKFSTITSYSFMSSARFIIALGVIITILSILGFIGALKSRLSFLKIFIGSLLIILLLQSIAAIVTFTLRNKAEEQLHRTLLRSLPDYKNGNADVTNEWDHLQKTWSCCGVDNVNDWIDYGNLNVPPKSCCLNDDCIPTSNGTVYFDRGCYGSARDLFFRYSKALGGVSVVFFFVEVFGLVLAIFLLRELKSNYGSV</sequence>
<keyword evidence="3 5" id="KW-1133">Transmembrane helix</keyword>
<reference evidence="7" key="1">
    <citation type="submission" date="2021-02" db="EMBL/GenBank/DDBJ databases">
        <authorList>
            <person name="Nowell W R."/>
        </authorList>
    </citation>
    <scope>NUCLEOTIDE SEQUENCE</scope>
</reference>
<dbReference type="Gene3D" id="1.10.1450.10">
    <property type="entry name" value="Tetraspanin"/>
    <property type="match status" value="1"/>
</dbReference>
<comment type="subcellular location">
    <subcellularLocation>
        <location evidence="1">Membrane</location>
        <topology evidence="1">Multi-pass membrane protein</topology>
    </subcellularLocation>
</comment>
<dbReference type="SUPFAM" id="SSF48652">
    <property type="entry name" value="Tetraspanin"/>
    <property type="match status" value="1"/>
</dbReference>
<dbReference type="Proteomes" id="UP000663873">
    <property type="component" value="Unassembled WGS sequence"/>
</dbReference>
<dbReference type="AlphaFoldDB" id="A0A820AQ35"/>